<evidence type="ECO:0000256" key="3">
    <source>
        <dbReference type="SAM" id="SignalP"/>
    </source>
</evidence>
<dbReference type="InterPro" id="IPR036116">
    <property type="entry name" value="FN3_sf"/>
</dbReference>
<dbReference type="Proteomes" id="UP000198846">
    <property type="component" value="Unassembled WGS sequence"/>
</dbReference>
<dbReference type="SUPFAM" id="SSF49899">
    <property type="entry name" value="Concanavalin A-like lectins/glucanases"/>
    <property type="match status" value="1"/>
</dbReference>
<feature type="signal peptide" evidence="3">
    <location>
        <begin position="1"/>
        <end position="20"/>
    </location>
</feature>
<dbReference type="GO" id="GO:0004553">
    <property type="term" value="F:hydrolase activity, hydrolyzing O-glycosyl compounds"/>
    <property type="evidence" value="ECO:0007669"/>
    <property type="project" value="UniProtKB-ARBA"/>
</dbReference>
<organism evidence="5 6">
    <name type="scientific">Bizionia paragorgiae</name>
    <dbReference type="NCBI Taxonomy" id="283786"/>
    <lineage>
        <taxon>Bacteria</taxon>
        <taxon>Pseudomonadati</taxon>
        <taxon>Bacteroidota</taxon>
        <taxon>Flavobacteriia</taxon>
        <taxon>Flavobacteriales</taxon>
        <taxon>Flavobacteriaceae</taxon>
        <taxon>Bizionia</taxon>
    </lineage>
</organism>
<dbReference type="InterPro" id="IPR026444">
    <property type="entry name" value="Secre_tail"/>
</dbReference>
<dbReference type="OrthoDB" id="975384at2"/>
<dbReference type="EMBL" id="FNQK01000006">
    <property type="protein sequence ID" value="SEA09429.1"/>
    <property type="molecule type" value="Genomic_DNA"/>
</dbReference>
<dbReference type="SUPFAM" id="SSF49265">
    <property type="entry name" value="Fibronectin type III"/>
    <property type="match status" value="2"/>
</dbReference>
<dbReference type="CDD" id="cd00063">
    <property type="entry name" value="FN3"/>
    <property type="match status" value="2"/>
</dbReference>
<feature type="domain" description="Fibronectin type-III" evidence="4">
    <location>
        <begin position="179"/>
        <end position="269"/>
    </location>
</feature>
<gene>
    <name evidence="5" type="ORF">SAMN04487990_106146</name>
</gene>
<dbReference type="Pfam" id="PF00041">
    <property type="entry name" value="fn3"/>
    <property type="match status" value="2"/>
</dbReference>
<dbReference type="GO" id="GO:0005975">
    <property type="term" value="P:carbohydrate metabolic process"/>
    <property type="evidence" value="ECO:0007669"/>
    <property type="project" value="UniProtKB-ARBA"/>
</dbReference>
<sequence>MKKITYSLLLLIFCIWQSNAQIFIEENLDSGFPAGWTQQSYFTSTNASYLCEGTGNLADNMYNSSANDGSLTSPNYPGISNGTDTTVEFQWLATPYSTNAVDYIVNVEYSTDDGATWILLSSFAVTETTPCTDYLEVIPSVDLPTGSDFKFRIRNEWQSGDSYFYLDDIAISQVIACPQPSDLTASNESTTTAGLQWIENGSASIWNVKFGTIGFDPTTEGTDVSGVSNPYTLTGLMPSSTYDYYVQADCGSGELSAWVGPYSFTTLCDAVTTFPMLESFEGITTGQPNCWEVQGTTTNASYHWSSFDTGYSGRGMRFDSYLNASGRTSELISPTYDLTVLPTAEFSFWYKNPTGGNFDVLISTDNGATYTALETGLTGQVDWIKKTYDITSSIASTVKLKFFGTSNYGSGDARIYLDEVQIREVPNCVEPANVAGANIGMDTADLSWSAGASETEWEYALQLATDPAPTAGTSTTVTTYAASSLTENTNYIFYVRSVCGTDYSVFVAYPFTTAISGAVCEAAIEVTALPYTTTDDTANYGDDYSGSPGASGCGTTSFYLNGDDVVYSYTAIADGTINIALSALGSSWSGMFVYTDCADIGTACVAGYGNGGSTADYDFDVAVTAGTTYYVVISTYASPQSTTYTLDITEVLCADPTALGVTNVTDVSVDLSWTNGTESSWNIEYGAVGFTQGTGGTVLPGVTTNPYVLTGLTASTSYDFYVQAICDSGDLSAWVGPFNFSTACDQTPLDVPFLEDFEATICGTIINEGTGNEWMPSTLMGAGFTTNHMRYSYDLSNPADSWYFTQAINLIAGQEYYISYDFGNSGSYDEKMKVAYGTANTSAAMTTILADYPTVTGGALQSDNVTFTAPTTGVYYFGFHAYSDANMNQLRLDNVVVDQTLSADSFNSANLFSYYPNPVENTLTLKGVKNIQNVTVLNMLGQEVLRVAPNAVNSQVDMSNLQSGAYFVKVTIENATNTIKIIKE</sequence>
<dbReference type="SMART" id="SM00060">
    <property type="entry name" value="FN3"/>
    <property type="match status" value="4"/>
</dbReference>
<keyword evidence="6" id="KW-1185">Reference proteome</keyword>
<evidence type="ECO:0000313" key="5">
    <source>
        <dbReference type="EMBL" id="SEA09429.1"/>
    </source>
</evidence>
<evidence type="ECO:0000256" key="1">
    <source>
        <dbReference type="ARBA" id="ARBA00022729"/>
    </source>
</evidence>
<keyword evidence="1 3" id="KW-0732">Signal</keyword>
<name>A0A1H3YCY7_BIZPA</name>
<dbReference type="InterPro" id="IPR003961">
    <property type="entry name" value="FN3_dom"/>
</dbReference>
<dbReference type="InterPro" id="IPR013783">
    <property type="entry name" value="Ig-like_fold"/>
</dbReference>
<feature type="domain" description="Fibronectin type-III" evidence="4">
    <location>
        <begin position="655"/>
        <end position="745"/>
    </location>
</feature>
<dbReference type="InterPro" id="IPR013320">
    <property type="entry name" value="ConA-like_dom_sf"/>
</dbReference>
<proteinExistence type="predicted"/>
<dbReference type="InterPro" id="IPR050991">
    <property type="entry name" value="ECM_Regulatory_Proteins"/>
</dbReference>
<feature type="domain" description="Fibronectin type-III" evidence="4">
    <location>
        <begin position="430"/>
        <end position="516"/>
    </location>
</feature>
<dbReference type="PROSITE" id="PS50853">
    <property type="entry name" value="FN3"/>
    <property type="match status" value="3"/>
</dbReference>
<dbReference type="Gene3D" id="2.60.120.200">
    <property type="match status" value="2"/>
</dbReference>
<dbReference type="STRING" id="283786.SAMN04487990_106146"/>
<evidence type="ECO:0000259" key="4">
    <source>
        <dbReference type="PROSITE" id="PS50853"/>
    </source>
</evidence>
<protein>
    <submittedName>
        <fullName evidence="5">Por secretion system C-terminal sorting domain-containing protein</fullName>
    </submittedName>
</protein>
<feature type="chain" id="PRO_5011776763" evidence="3">
    <location>
        <begin position="21"/>
        <end position="984"/>
    </location>
</feature>
<dbReference type="Gene3D" id="2.60.120.260">
    <property type="entry name" value="Galactose-binding domain-like"/>
    <property type="match status" value="1"/>
</dbReference>
<accession>A0A1H3YCY7</accession>
<dbReference type="NCBIfam" id="NF038128">
    <property type="entry name" value="choice_anch_J"/>
    <property type="match status" value="1"/>
</dbReference>
<dbReference type="Pfam" id="PF18962">
    <property type="entry name" value="Por_Secre_tail"/>
    <property type="match status" value="1"/>
</dbReference>
<dbReference type="PANTHER" id="PTHR46708:SF2">
    <property type="entry name" value="FIBRONECTIN TYPE-III DOMAIN-CONTAINING PROTEIN"/>
    <property type="match status" value="1"/>
</dbReference>
<evidence type="ECO:0000256" key="2">
    <source>
        <dbReference type="ARBA" id="ARBA00022737"/>
    </source>
</evidence>
<keyword evidence="2" id="KW-0677">Repeat</keyword>
<dbReference type="AlphaFoldDB" id="A0A1H3YCY7"/>
<dbReference type="Gene3D" id="2.60.40.10">
    <property type="entry name" value="Immunoglobulins"/>
    <property type="match status" value="3"/>
</dbReference>
<reference evidence="6" key="1">
    <citation type="submission" date="2016-10" db="EMBL/GenBank/DDBJ databases">
        <authorList>
            <person name="Varghese N."/>
            <person name="Submissions S."/>
        </authorList>
    </citation>
    <scope>NUCLEOTIDE SEQUENCE [LARGE SCALE GENOMIC DNA]</scope>
    <source>
        <strain evidence="6">DSM 23842</strain>
    </source>
</reference>
<dbReference type="RefSeq" id="WP_092133278.1">
    <property type="nucleotide sequence ID" value="NZ_FNQK01000006.1"/>
</dbReference>
<evidence type="ECO:0000313" key="6">
    <source>
        <dbReference type="Proteomes" id="UP000198846"/>
    </source>
</evidence>
<dbReference type="NCBIfam" id="TIGR04183">
    <property type="entry name" value="Por_Secre_tail"/>
    <property type="match status" value="1"/>
</dbReference>
<dbReference type="PANTHER" id="PTHR46708">
    <property type="entry name" value="TENASCIN"/>
    <property type="match status" value="1"/>
</dbReference>